<accession>A0A3Q9RM54</accession>
<dbReference type="Gene3D" id="3.40.50.1980">
    <property type="entry name" value="Nitrogenase molybdenum iron protein domain"/>
    <property type="match status" value="2"/>
</dbReference>
<protein>
    <submittedName>
        <fullName evidence="5">Zinc ABC transporter substrate-binding protein</fullName>
    </submittedName>
</protein>
<evidence type="ECO:0000256" key="4">
    <source>
        <dbReference type="RuleBase" id="RU003512"/>
    </source>
</evidence>
<evidence type="ECO:0000313" key="6">
    <source>
        <dbReference type="Proteomes" id="UP000283095"/>
    </source>
</evidence>
<dbReference type="PRINTS" id="PR00691">
    <property type="entry name" value="ADHESINB"/>
</dbReference>
<dbReference type="PRINTS" id="PR00690">
    <property type="entry name" value="ADHESNFAMILY"/>
</dbReference>
<dbReference type="KEGG" id="pasa:BAOM_2085"/>
<dbReference type="Proteomes" id="UP000283095">
    <property type="component" value="Chromosome"/>
</dbReference>
<sequence>MKKVKRLLCAIIGCFIILSGCSNGKQVSNEKGKEDPEKLQIITTFYPMYYFTKQITGNLANVEILIPNGVEPHDWEPTSKDMINMQEADVFIYNSRYFETWTEKVLDSIDSSNLNVVEASNGIGLMDSNIEEEQHDHDEDSEATKDPHVWLSPVLAQKEVDNIAEVLEKADPKNKEQYEKNADAFKAELTDLDKLYKETIDKAPRKEFVTQHAAFGYLAKQYRLTQIPIGGLSPDVEPTLAKLAELTDMMKEKKIKVVYFEELTSPKVAKTLANETGAKTEVLNPLEGLTKDEQEQGLDYIGVMEKNLEALKVALYNSK</sequence>
<dbReference type="AlphaFoldDB" id="A0A3Q9RM54"/>
<dbReference type="InterPro" id="IPR006129">
    <property type="entry name" value="AdhesinB"/>
</dbReference>
<dbReference type="EMBL" id="CP026095">
    <property type="protein sequence ID" value="AZV42694.1"/>
    <property type="molecule type" value="Genomic_DNA"/>
</dbReference>
<dbReference type="PROSITE" id="PS51257">
    <property type="entry name" value="PROKAR_LIPOPROTEIN"/>
    <property type="match status" value="1"/>
</dbReference>
<dbReference type="CDD" id="cd01017">
    <property type="entry name" value="AdcA"/>
    <property type="match status" value="1"/>
</dbReference>
<keyword evidence="3" id="KW-0732">Signal</keyword>
<dbReference type="OrthoDB" id="9810636at2"/>
<reference evidence="5 6" key="1">
    <citation type="submission" date="2018-01" db="EMBL/GenBank/DDBJ databases">
        <title>Bacillus asahii Genome sequencing and assembly.</title>
        <authorList>
            <person name="Jiang H."/>
            <person name="Feng Y."/>
            <person name="Zhao F."/>
            <person name="Lin X."/>
        </authorList>
    </citation>
    <scope>NUCLEOTIDE SEQUENCE [LARGE SCALE GENOMIC DNA]</scope>
    <source>
        <strain evidence="5 6">OM18</strain>
    </source>
</reference>
<name>A0A3Q9RM54_9BACI</name>
<dbReference type="InterPro" id="IPR006128">
    <property type="entry name" value="Lipoprotein_PsaA-like"/>
</dbReference>
<dbReference type="RefSeq" id="WP_127760117.1">
    <property type="nucleotide sequence ID" value="NZ_CP026095.1"/>
</dbReference>
<evidence type="ECO:0000256" key="2">
    <source>
        <dbReference type="ARBA" id="ARBA00022448"/>
    </source>
</evidence>
<dbReference type="Pfam" id="PF01297">
    <property type="entry name" value="ZnuA"/>
    <property type="match status" value="1"/>
</dbReference>
<dbReference type="GO" id="GO:0030001">
    <property type="term" value="P:metal ion transport"/>
    <property type="evidence" value="ECO:0007669"/>
    <property type="project" value="InterPro"/>
</dbReference>
<evidence type="ECO:0000256" key="1">
    <source>
        <dbReference type="ARBA" id="ARBA00011028"/>
    </source>
</evidence>
<dbReference type="GO" id="GO:0007155">
    <property type="term" value="P:cell adhesion"/>
    <property type="evidence" value="ECO:0007669"/>
    <property type="project" value="InterPro"/>
</dbReference>
<dbReference type="GO" id="GO:0046872">
    <property type="term" value="F:metal ion binding"/>
    <property type="evidence" value="ECO:0007669"/>
    <property type="project" value="InterPro"/>
</dbReference>
<evidence type="ECO:0000313" key="5">
    <source>
        <dbReference type="EMBL" id="AZV42694.1"/>
    </source>
</evidence>
<dbReference type="SUPFAM" id="SSF53807">
    <property type="entry name" value="Helical backbone' metal receptor"/>
    <property type="match status" value="1"/>
</dbReference>
<comment type="similarity">
    <text evidence="1 4">Belongs to the bacterial solute-binding protein 9 family.</text>
</comment>
<gene>
    <name evidence="5" type="primary">znuA</name>
    <name evidence="5" type="ORF">BAOM_2085</name>
</gene>
<evidence type="ECO:0000256" key="3">
    <source>
        <dbReference type="ARBA" id="ARBA00022729"/>
    </source>
</evidence>
<dbReference type="InterPro" id="IPR050492">
    <property type="entry name" value="Bact_metal-bind_prot9"/>
</dbReference>
<keyword evidence="2 4" id="KW-0813">Transport</keyword>
<proteinExistence type="inferred from homology"/>
<organism evidence="5 6">
    <name type="scientific">Peribacillus asahii</name>
    <dbReference type="NCBI Taxonomy" id="228899"/>
    <lineage>
        <taxon>Bacteria</taxon>
        <taxon>Bacillati</taxon>
        <taxon>Bacillota</taxon>
        <taxon>Bacilli</taxon>
        <taxon>Bacillales</taxon>
        <taxon>Bacillaceae</taxon>
        <taxon>Peribacillus</taxon>
    </lineage>
</organism>
<dbReference type="PANTHER" id="PTHR42953">
    <property type="entry name" value="HIGH-AFFINITY ZINC UPTAKE SYSTEM PROTEIN ZNUA-RELATED"/>
    <property type="match status" value="1"/>
</dbReference>
<dbReference type="InterPro" id="IPR006127">
    <property type="entry name" value="ZnuA-like"/>
</dbReference>
<dbReference type="PANTHER" id="PTHR42953:SF3">
    <property type="entry name" value="HIGH-AFFINITY ZINC UPTAKE SYSTEM PROTEIN ZNUA"/>
    <property type="match status" value="1"/>
</dbReference>